<evidence type="ECO:0000313" key="6">
    <source>
        <dbReference type="Proteomes" id="UP000092460"/>
    </source>
</evidence>
<evidence type="ECO:0000256" key="2">
    <source>
        <dbReference type="SAM" id="MobiDB-lite"/>
    </source>
</evidence>
<dbReference type="GO" id="GO:0005634">
    <property type="term" value="C:nucleus"/>
    <property type="evidence" value="ECO:0007669"/>
    <property type="project" value="UniProtKB-SubCell"/>
</dbReference>
<sequence length="531" mass="59180">MTTNTSCVLRSVNNKAKTNHKNNSNADSNDNDIKPNMPLSSPNGLNNSLSLSPSTDTSVKAIANAINSSANSRGAITIIPIVNATAGSTTQNFANRTMQTDEDFNIRFVNLVRTHKCLYDKKVPEYRNRDNQEKAWLQISLETKESVIHCKERWRNLRACLSRYIKQQCGSDPQHKPYYLTEHMAFLLPFLKSTRNSIDANSSLASLYEYSQQQLQQQANNNNNNNGTNTSSGLQIVVQPPRKFDEEHQELEVKHSLSDNEDEETIDAFDPAVTVNLHMQHNNRTSPGLSDTASANTLQNFIPDVQLSELRTPDGAQDIAYANNHHHHMSREAYDHVHQPKRIKSECHPSDTTSTGHFHLCAREDADMEFFRSILPDIASLTPQQKRKLKIGILELIDDVVDRYPAEYSSHAATPSQNNSAKTRHLRPKNPEVTMSCITAKFPPLKRSPNALAKSTAICEPTSIPTSSAKVAAPTGKPNFLDMESRSLGSTPSWRSLHMLNSRPSPTIITTLPCFRPIATAEAMVSFDVPG</sequence>
<dbReference type="EnsemblMetazoa" id="GPPI021376-RA">
    <property type="protein sequence ID" value="GPPI021376-PA"/>
    <property type="gene ID" value="GPPI021376"/>
</dbReference>
<accession>A0A1B0B7I2</accession>
<dbReference type="SMART" id="SM00595">
    <property type="entry name" value="MADF"/>
    <property type="match status" value="1"/>
</dbReference>
<comment type="subcellular location">
    <subcellularLocation>
        <location evidence="1">Nucleus</location>
    </subcellularLocation>
</comment>
<evidence type="ECO:0000259" key="3">
    <source>
        <dbReference type="PROSITE" id="PS51029"/>
    </source>
</evidence>
<keyword evidence="6" id="KW-1185">Reference proteome</keyword>
<dbReference type="InterPro" id="IPR039353">
    <property type="entry name" value="TF_Adf1"/>
</dbReference>
<evidence type="ECO:0008006" key="7">
    <source>
        <dbReference type="Google" id="ProtNLM"/>
    </source>
</evidence>
<proteinExistence type="predicted"/>
<evidence type="ECO:0000313" key="5">
    <source>
        <dbReference type="EnsemblMetazoa" id="GPPI021376-PA"/>
    </source>
</evidence>
<dbReference type="GO" id="GO:0005667">
    <property type="term" value="C:transcription regulator complex"/>
    <property type="evidence" value="ECO:0007669"/>
    <property type="project" value="TreeGrafter"/>
</dbReference>
<reference evidence="6" key="1">
    <citation type="submission" date="2015-01" db="EMBL/GenBank/DDBJ databases">
        <authorList>
            <person name="Aksoy S."/>
            <person name="Warren W."/>
            <person name="Wilson R.K."/>
        </authorList>
    </citation>
    <scope>NUCLEOTIDE SEQUENCE [LARGE SCALE GENOMIC DNA]</scope>
    <source>
        <strain evidence="6">IAEA</strain>
    </source>
</reference>
<dbReference type="Pfam" id="PF02944">
    <property type="entry name" value="BESS"/>
    <property type="match status" value="1"/>
</dbReference>
<dbReference type="GO" id="GO:0006357">
    <property type="term" value="P:regulation of transcription by RNA polymerase II"/>
    <property type="evidence" value="ECO:0007669"/>
    <property type="project" value="TreeGrafter"/>
</dbReference>
<evidence type="ECO:0000256" key="1">
    <source>
        <dbReference type="PROSITE-ProRule" id="PRU00371"/>
    </source>
</evidence>
<reference evidence="5" key="2">
    <citation type="submission" date="2020-05" db="UniProtKB">
        <authorList>
            <consortium name="EnsemblMetazoa"/>
        </authorList>
    </citation>
    <scope>IDENTIFICATION</scope>
    <source>
        <strain evidence="5">IAEA</strain>
    </source>
</reference>
<keyword evidence="1" id="KW-0539">Nucleus</keyword>
<feature type="compositionally biased region" description="Low complexity" evidence="2">
    <location>
        <begin position="35"/>
        <end position="53"/>
    </location>
</feature>
<dbReference type="EMBL" id="JXJN01009667">
    <property type="status" value="NOT_ANNOTATED_CDS"/>
    <property type="molecule type" value="Genomic_DNA"/>
</dbReference>
<dbReference type="AlphaFoldDB" id="A0A1B0B7I2"/>
<organism evidence="5 6">
    <name type="scientific">Glossina palpalis gambiensis</name>
    <dbReference type="NCBI Taxonomy" id="67801"/>
    <lineage>
        <taxon>Eukaryota</taxon>
        <taxon>Metazoa</taxon>
        <taxon>Ecdysozoa</taxon>
        <taxon>Arthropoda</taxon>
        <taxon>Hexapoda</taxon>
        <taxon>Insecta</taxon>
        <taxon>Pterygota</taxon>
        <taxon>Neoptera</taxon>
        <taxon>Endopterygota</taxon>
        <taxon>Diptera</taxon>
        <taxon>Brachycera</taxon>
        <taxon>Muscomorpha</taxon>
        <taxon>Hippoboscoidea</taxon>
        <taxon>Glossinidae</taxon>
        <taxon>Glossina</taxon>
    </lineage>
</organism>
<dbReference type="PANTHER" id="PTHR12243:SF60">
    <property type="entry name" value="SI:CH211-15D5.12-RELATED"/>
    <property type="match status" value="1"/>
</dbReference>
<dbReference type="PANTHER" id="PTHR12243">
    <property type="entry name" value="MADF DOMAIN TRANSCRIPTION FACTOR"/>
    <property type="match status" value="1"/>
</dbReference>
<dbReference type="PROSITE" id="PS51031">
    <property type="entry name" value="BESS"/>
    <property type="match status" value="1"/>
</dbReference>
<feature type="domain" description="BESS" evidence="4">
    <location>
        <begin position="364"/>
        <end position="403"/>
    </location>
</feature>
<dbReference type="VEuPathDB" id="VectorBase:GPPI021376"/>
<dbReference type="PROSITE" id="PS51029">
    <property type="entry name" value="MADF"/>
    <property type="match status" value="1"/>
</dbReference>
<feature type="region of interest" description="Disordered" evidence="2">
    <location>
        <begin position="14"/>
        <end position="53"/>
    </location>
</feature>
<evidence type="ECO:0000259" key="4">
    <source>
        <dbReference type="PROSITE" id="PS51031"/>
    </source>
</evidence>
<protein>
    <recommendedName>
        <fullName evidence="7">BESS domain-containing protein</fullName>
    </recommendedName>
</protein>
<feature type="region of interest" description="Disordered" evidence="2">
    <location>
        <begin position="409"/>
        <end position="428"/>
    </location>
</feature>
<feature type="domain" description="MADF" evidence="3">
    <location>
        <begin position="107"/>
        <end position="192"/>
    </location>
</feature>
<dbReference type="Pfam" id="PF10545">
    <property type="entry name" value="MADF_DNA_bdg"/>
    <property type="match status" value="1"/>
</dbReference>
<name>A0A1B0B7I2_9MUSC</name>
<dbReference type="InterPro" id="IPR004210">
    <property type="entry name" value="BESS_motif"/>
</dbReference>
<dbReference type="InterPro" id="IPR006578">
    <property type="entry name" value="MADF-dom"/>
</dbReference>
<dbReference type="GO" id="GO:0003677">
    <property type="term" value="F:DNA binding"/>
    <property type="evidence" value="ECO:0007669"/>
    <property type="project" value="InterPro"/>
</dbReference>
<feature type="compositionally biased region" description="Polar residues" evidence="2">
    <location>
        <begin position="411"/>
        <end position="421"/>
    </location>
</feature>
<dbReference type="Proteomes" id="UP000092460">
    <property type="component" value="Unassembled WGS sequence"/>
</dbReference>